<evidence type="ECO:0000256" key="3">
    <source>
        <dbReference type="HAMAP-Rule" id="MF_01820"/>
    </source>
</evidence>
<dbReference type="GO" id="GO:0042274">
    <property type="term" value="P:ribosomal small subunit biogenesis"/>
    <property type="evidence" value="ECO:0007669"/>
    <property type="project" value="UniProtKB-UniRule"/>
</dbReference>
<dbReference type="Pfam" id="PF03193">
    <property type="entry name" value="RsgA_GTPase"/>
    <property type="match status" value="1"/>
</dbReference>
<dbReference type="PROSITE" id="PS51721">
    <property type="entry name" value="G_CP"/>
    <property type="match status" value="1"/>
</dbReference>
<evidence type="ECO:0000259" key="5">
    <source>
        <dbReference type="PROSITE" id="PS50936"/>
    </source>
</evidence>
<dbReference type="CDD" id="cd01854">
    <property type="entry name" value="YjeQ_EngC"/>
    <property type="match status" value="1"/>
</dbReference>
<dbReference type="PROSITE" id="PS50936">
    <property type="entry name" value="ENGC_GTPASE"/>
    <property type="match status" value="1"/>
</dbReference>
<dbReference type="SUPFAM" id="SSF52540">
    <property type="entry name" value="P-loop containing nucleoside triphosphate hydrolases"/>
    <property type="match status" value="1"/>
</dbReference>
<keyword evidence="3" id="KW-0963">Cytoplasm</keyword>
<dbReference type="RefSeq" id="WP_231617872.1">
    <property type="nucleotide sequence ID" value="NZ_SJPY01000012.1"/>
</dbReference>
<evidence type="ECO:0000256" key="1">
    <source>
        <dbReference type="ARBA" id="ARBA00022741"/>
    </source>
</evidence>
<feature type="domain" description="CP-type G" evidence="6">
    <location>
        <begin position="188"/>
        <end position="347"/>
    </location>
</feature>
<feature type="binding site" evidence="3">
    <location>
        <position position="384"/>
    </location>
    <ligand>
        <name>Zn(2+)</name>
        <dbReference type="ChEBI" id="CHEBI:29105"/>
    </ligand>
</feature>
<evidence type="ECO:0000256" key="2">
    <source>
        <dbReference type="ARBA" id="ARBA00023134"/>
    </source>
</evidence>
<keyword evidence="8" id="KW-1185">Reference proteome</keyword>
<comment type="cofactor">
    <cofactor evidence="3">
        <name>Zn(2+)</name>
        <dbReference type="ChEBI" id="CHEBI:29105"/>
    </cofactor>
    <text evidence="3">Binds 1 zinc ion per subunit.</text>
</comment>
<dbReference type="InterPro" id="IPR010914">
    <property type="entry name" value="RsgA_GTPase_dom"/>
</dbReference>
<evidence type="ECO:0000259" key="6">
    <source>
        <dbReference type="PROSITE" id="PS51721"/>
    </source>
</evidence>
<dbReference type="InterPro" id="IPR012340">
    <property type="entry name" value="NA-bd_OB-fold"/>
</dbReference>
<comment type="caution">
    <text evidence="7">The sequence shown here is derived from an EMBL/GenBank/DDBJ whole genome shotgun (WGS) entry which is preliminary data.</text>
</comment>
<dbReference type="Gene3D" id="1.10.40.50">
    <property type="entry name" value="Probable gtpase engc, domain 3"/>
    <property type="match status" value="1"/>
</dbReference>
<comment type="subcellular location">
    <subcellularLocation>
        <location evidence="3">Cytoplasm</location>
    </subcellularLocation>
</comment>
<dbReference type="PANTHER" id="PTHR32120">
    <property type="entry name" value="SMALL RIBOSOMAL SUBUNIT BIOGENESIS GTPASE RSGA"/>
    <property type="match status" value="1"/>
</dbReference>
<comment type="similarity">
    <text evidence="3">Belongs to the TRAFAC class YlqF/YawG GTPase family. RsgA subfamily.</text>
</comment>
<protein>
    <recommendedName>
        <fullName evidence="3">Small ribosomal subunit biogenesis GTPase RsgA</fullName>
        <ecNumber evidence="3">3.6.1.-</ecNumber>
    </recommendedName>
</protein>
<feature type="compositionally biased region" description="Low complexity" evidence="4">
    <location>
        <begin position="73"/>
        <end position="95"/>
    </location>
</feature>
<organism evidence="7 8">
    <name type="scientific">Novipirellula aureliae</name>
    <dbReference type="NCBI Taxonomy" id="2527966"/>
    <lineage>
        <taxon>Bacteria</taxon>
        <taxon>Pseudomonadati</taxon>
        <taxon>Planctomycetota</taxon>
        <taxon>Planctomycetia</taxon>
        <taxon>Pirellulales</taxon>
        <taxon>Pirellulaceae</taxon>
        <taxon>Novipirellula</taxon>
    </lineage>
</organism>
<proteinExistence type="inferred from homology"/>
<dbReference type="InterPro" id="IPR004881">
    <property type="entry name" value="Ribosome_biogen_GTPase_RsgA"/>
</dbReference>
<feature type="domain" description="EngC GTPase" evidence="5">
    <location>
        <begin position="198"/>
        <end position="345"/>
    </location>
</feature>
<feature type="binding site" evidence="3">
    <location>
        <position position="378"/>
    </location>
    <ligand>
        <name>Zn(2+)</name>
        <dbReference type="ChEBI" id="CHEBI:29105"/>
    </ligand>
</feature>
<evidence type="ECO:0000256" key="4">
    <source>
        <dbReference type="SAM" id="MobiDB-lite"/>
    </source>
</evidence>
<feature type="region of interest" description="Disordered" evidence="4">
    <location>
        <begin position="1"/>
        <end position="95"/>
    </location>
</feature>
<keyword evidence="2 3" id="KW-0342">GTP-binding</keyword>
<dbReference type="GO" id="GO:0003924">
    <property type="term" value="F:GTPase activity"/>
    <property type="evidence" value="ECO:0007669"/>
    <property type="project" value="UniProtKB-UniRule"/>
</dbReference>
<keyword evidence="3" id="KW-0699">rRNA-binding</keyword>
<dbReference type="InterPro" id="IPR030378">
    <property type="entry name" value="G_CP_dom"/>
</dbReference>
<dbReference type="GO" id="GO:0005525">
    <property type="term" value="F:GTP binding"/>
    <property type="evidence" value="ECO:0007669"/>
    <property type="project" value="UniProtKB-UniRule"/>
</dbReference>
<dbReference type="PANTHER" id="PTHR32120:SF11">
    <property type="entry name" value="SMALL RIBOSOMAL SUBUNIT BIOGENESIS GTPASE RSGA 1, MITOCHONDRIAL-RELATED"/>
    <property type="match status" value="1"/>
</dbReference>
<feature type="binding site" evidence="3">
    <location>
        <begin position="289"/>
        <end position="297"/>
    </location>
    <ligand>
        <name>GTP</name>
        <dbReference type="ChEBI" id="CHEBI:37565"/>
    </ligand>
</feature>
<keyword evidence="3" id="KW-0690">Ribosome biogenesis</keyword>
<dbReference type="InterPro" id="IPR027417">
    <property type="entry name" value="P-loop_NTPase"/>
</dbReference>
<feature type="binding site" evidence="3">
    <location>
        <position position="376"/>
    </location>
    <ligand>
        <name>Zn(2+)</name>
        <dbReference type="ChEBI" id="CHEBI:29105"/>
    </ligand>
</feature>
<dbReference type="Gene3D" id="2.40.50.140">
    <property type="entry name" value="Nucleic acid-binding proteins"/>
    <property type="match status" value="1"/>
</dbReference>
<feature type="compositionally biased region" description="Basic residues" evidence="4">
    <location>
        <begin position="1"/>
        <end position="20"/>
    </location>
</feature>
<dbReference type="AlphaFoldDB" id="A0A5C6DGL2"/>
<comment type="subunit">
    <text evidence="3">Monomer. Associates with 30S ribosomal subunit, binds 16S rRNA.</text>
</comment>
<reference evidence="7 8" key="1">
    <citation type="submission" date="2019-02" db="EMBL/GenBank/DDBJ databases">
        <title>Deep-cultivation of Planctomycetes and their phenomic and genomic characterization uncovers novel biology.</title>
        <authorList>
            <person name="Wiegand S."/>
            <person name="Jogler M."/>
            <person name="Boedeker C."/>
            <person name="Pinto D."/>
            <person name="Vollmers J."/>
            <person name="Rivas-Marin E."/>
            <person name="Kohn T."/>
            <person name="Peeters S.H."/>
            <person name="Heuer A."/>
            <person name="Rast P."/>
            <person name="Oberbeckmann S."/>
            <person name="Bunk B."/>
            <person name="Jeske O."/>
            <person name="Meyerdierks A."/>
            <person name="Storesund J.E."/>
            <person name="Kallscheuer N."/>
            <person name="Luecker S."/>
            <person name="Lage O.M."/>
            <person name="Pohl T."/>
            <person name="Merkel B.J."/>
            <person name="Hornburger P."/>
            <person name="Mueller R.-W."/>
            <person name="Bruemmer F."/>
            <person name="Labrenz M."/>
            <person name="Spormann A.M."/>
            <person name="Op Den Camp H."/>
            <person name="Overmann J."/>
            <person name="Amann R."/>
            <person name="Jetten M.S.M."/>
            <person name="Mascher T."/>
            <person name="Medema M.H."/>
            <person name="Devos D.P."/>
            <person name="Kaster A.-K."/>
            <person name="Ovreas L."/>
            <person name="Rohde M."/>
            <person name="Galperin M.Y."/>
            <person name="Jogler C."/>
        </authorList>
    </citation>
    <scope>NUCLEOTIDE SEQUENCE [LARGE SCALE GENOMIC DNA]</scope>
    <source>
        <strain evidence="7 8">Q31b</strain>
    </source>
</reference>
<feature type="binding site" evidence="3">
    <location>
        <begin position="238"/>
        <end position="241"/>
    </location>
    <ligand>
        <name>GTP</name>
        <dbReference type="ChEBI" id="CHEBI:37565"/>
    </ligand>
</feature>
<dbReference type="HAMAP" id="MF_01820">
    <property type="entry name" value="GTPase_RsgA"/>
    <property type="match status" value="1"/>
</dbReference>
<comment type="function">
    <text evidence="3">One of several proteins that assist in the late maturation steps of the functional core of the 30S ribosomal subunit. Helps release RbfA from mature subunits. May play a role in the assembly of ribosomal proteins into the subunit. Circularly permuted GTPase that catalyzes slow GTP hydrolysis, GTPase activity is stimulated by the 30S ribosomal subunit.</text>
</comment>
<dbReference type="GO" id="GO:0046872">
    <property type="term" value="F:metal ion binding"/>
    <property type="evidence" value="ECO:0007669"/>
    <property type="project" value="UniProtKB-KW"/>
</dbReference>
<dbReference type="NCBIfam" id="TIGR00157">
    <property type="entry name" value="ribosome small subunit-dependent GTPase A"/>
    <property type="match status" value="1"/>
</dbReference>
<keyword evidence="3 7" id="KW-0378">Hydrolase</keyword>
<dbReference type="Gene3D" id="3.40.50.300">
    <property type="entry name" value="P-loop containing nucleotide triphosphate hydrolases"/>
    <property type="match status" value="1"/>
</dbReference>
<dbReference type="EMBL" id="SJPY01000012">
    <property type="protein sequence ID" value="TWU34119.1"/>
    <property type="molecule type" value="Genomic_DNA"/>
</dbReference>
<feature type="binding site" evidence="3">
    <location>
        <position position="371"/>
    </location>
    <ligand>
        <name>Zn(2+)</name>
        <dbReference type="ChEBI" id="CHEBI:29105"/>
    </ligand>
</feature>
<keyword evidence="3" id="KW-0694">RNA-binding</keyword>
<sequence length="418" mass="45410">MAKKKREKQRTDFRKKHQGRVRQGDMTRAFRMGDPNDIADLVNQERVSGKGDLTRKRTVMSQTLEKSDVPSHDSPNANSPNADSPNANSLNANSLNANSLNANSLNANSPNADSLNAGRVISVHGLKSKVLGDDGEFYECAVRQVLKSLNIEQRNVIVAGDRVRFRADSAVDGMIESIEPRSGVISRTSKGRQHVIAANVDYLLIITSAAQPGIKPALIDRFLLTAEHCGVEPVIVINKVDLVDPVPLQPIIGVLASLGYRVLLTSAETGVNIEYLKELMSGKQTALAGQSGVGKSSLLNAMEPGLGLAVSQVSLDNEKGRHTTTATTLIPLSSGGSVFDTPGIRQFQLWDIASNEVAGLMPDLRPYVSGCRYPDCLHLNEDGCTVKNAVADSRIDARRYDSYCHLIEELMIEEESRR</sequence>
<accession>A0A5C6DGL2</accession>
<keyword evidence="1 3" id="KW-0547">Nucleotide-binding</keyword>
<keyword evidence="3" id="KW-0479">Metal-binding</keyword>
<dbReference type="EC" id="3.6.1.-" evidence="3"/>
<dbReference type="GO" id="GO:0019843">
    <property type="term" value="F:rRNA binding"/>
    <property type="evidence" value="ECO:0007669"/>
    <property type="project" value="UniProtKB-KW"/>
</dbReference>
<dbReference type="Proteomes" id="UP000315471">
    <property type="component" value="Unassembled WGS sequence"/>
</dbReference>
<name>A0A5C6DGL2_9BACT</name>
<dbReference type="GO" id="GO:0005737">
    <property type="term" value="C:cytoplasm"/>
    <property type="evidence" value="ECO:0007669"/>
    <property type="project" value="UniProtKB-SubCell"/>
</dbReference>
<gene>
    <name evidence="7" type="primary">rsgA_2</name>
    <name evidence="3" type="synonym">rsgA</name>
    <name evidence="7" type="ORF">Q31b_55900</name>
</gene>
<keyword evidence="3" id="KW-0862">Zinc</keyword>
<evidence type="ECO:0000313" key="7">
    <source>
        <dbReference type="EMBL" id="TWU34119.1"/>
    </source>
</evidence>
<evidence type="ECO:0000313" key="8">
    <source>
        <dbReference type="Proteomes" id="UP000315471"/>
    </source>
</evidence>